<keyword evidence="5" id="KW-1185">Reference proteome</keyword>
<keyword evidence="1" id="KW-0560">Oxidoreductase</keyword>
<evidence type="ECO:0000256" key="1">
    <source>
        <dbReference type="ARBA" id="ARBA00023002"/>
    </source>
</evidence>
<reference evidence="4 5" key="1">
    <citation type="submission" date="2019-04" db="EMBL/GenBank/DDBJ databases">
        <title>Sphingomonas psychrotolerans sp. nov., isolated from soil in the Tianshan Mountains, Xinjiang, China.</title>
        <authorList>
            <person name="Luo Y."/>
            <person name="Sheng H."/>
        </authorList>
    </citation>
    <scope>NUCLEOTIDE SEQUENCE [LARGE SCALE GENOMIC DNA]</scope>
    <source>
        <strain evidence="4 5">ZFGT-11</strain>
    </source>
</reference>
<organism evidence="4 5">
    <name type="scientific">Sphingomonas gei</name>
    <dbReference type="NCBI Taxonomy" id="1395960"/>
    <lineage>
        <taxon>Bacteria</taxon>
        <taxon>Pseudomonadati</taxon>
        <taxon>Pseudomonadota</taxon>
        <taxon>Alphaproteobacteria</taxon>
        <taxon>Sphingomonadales</taxon>
        <taxon>Sphingomonadaceae</taxon>
        <taxon>Sphingomonas</taxon>
    </lineage>
</organism>
<dbReference type="AlphaFoldDB" id="A0A4S1XB50"/>
<gene>
    <name evidence="4" type="ORF">E5A73_10835</name>
</gene>
<dbReference type="Gene3D" id="3.50.50.60">
    <property type="entry name" value="FAD/NAD(P)-binding domain"/>
    <property type="match status" value="1"/>
</dbReference>
<dbReference type="Pfam" id="PF01494">
    <property type="entry name" value="FAD_binding_3"/>
    <property type="match status" value="1"/>
</dbReference>
<evidence type="ECO:0000313" key="5">
    <source>
        <dbReference type="Proteomes" id="UP000306147"/>
    </source>
</evidence>
<dbReference type="EMBL" id="SRXT01000004">
    <property type="protein sequence ID" value="TGX53341.1"/>
    <property type="molecule type" value="Genomic_DNA"/>
</dbReference>
<name>A0A4S1XB50_9SPHN</name>
<feature type="domain" description="FAD-binding" evidence="3">
    <location>
        <begin position="5"/>
        <end position="316"/>
    </location>
</feature>
<comment type="caution">
    <text evidence="4">The sequence shown here is derived from an EMBL/GenBank/DDBJ whole genome shotgun (WGS) entry which is preliminary data.</text>
</comment>
<accession>A0A4S1XB50</accession>
<dbReference type="InterPro" id="IPR050493">
    <property type="entry name" value="FAD-dep_Monooxygenase_BioMet"/>
</dbReference>
<dbReference type="Proteomes" id="UP000306147">
    <property type="component" value="Unassembled WGS sequence"/>
</dbReference>
<protein>
    <submittedName>
        <fullName evidence="4">FAD-dependent monooxygenase</fullName>
    </submittedName>
</protein>
<dbReference type="OrthoDB" id="5499180at2"/>
<evidence type="ECO:0000256" key="2">
    <source>
        <dbReference type="ARBA" id="ARBA00023033"/>
    </source>
</evidence>
<evidence type="ECO:0000259" key="3">
    <source>
        <dbReference type="Pfam" id="PF01494"/>
    </source>
</evidence>
<dbReference type="PANTHER" id="PTHR13789:SF309">
    <property type="entry name" value="PUTATIVE (AFU_ORTHOLOGUE AFUA_6G14510)-RELATED"/>
    <property type="match status" value="1"/>
</dbReference>
<proteinExistence type="predicted"/>
<dbReference type="InterPro" id="IPR036188">
    <property type="entry name" value="FAD/NAD-bd_sf"/>
</dbReference>
<dbReference type="RefSeq" id="WP_135963849.1">
    <property type="nucleotide sequence ID" value="NZ_SRXT01000004.1"/>
</dbReference>
<sequence length="393" mass="42168">MPPLEIAIAGCGPAGLAAALLLHRDGHHVTLFERFDAARPIGSGLMIQPTGLGVLRALGLEDRLLAHGARIARLTGEASGRSVLDVHYAALDGDRFGVGIHRASLFEILHAAVEAAGIAVRTGCEVEGSAREGARRRLHLKDGRSVLADLVVDALGARSALATGPTRALAYGALWASVPWQSGFDETALQQRYRRASVMAGVLPTGARPGTSVREAAFFWSLRADRLDEWRARGLDAWKAEVTALWPATRPLLDDIVDLDQLTFARYAHRTLGTPAEPGLIHIGDAWHSTSPQLGQGANMALLDAWAMALALRGHQTLDGALLQAVKLRRRHVRIYQAMSRLLTPVYQSDGRLIPLLRDRLVGPISKLGPVMRLQAAMVSGLIGAPLRPLGLA</sequence>
<evidence type="ECO:0000313" key="4">
    <source>
        <dbReference type="EMBL" id="TGX53341.1"/>
    </source>
</evidence>
<dbReference type="GO" id="GO:0004497">
    <property type="term" value="F:monooxygenase activity"/>
    <property type="evidence" value="ECO:0007669"/>
    <property type="project" value="UniProtKB-KW"/>
</dbReference>
<dbReference type="PANTHER" id="PTHR13789">
    <property type="entry name" value="MONOOXYGENASE"/>
    <property type="match status" value="1"/>
</dbReference>
<dbReference type="InterPro" id="IPR002938">
    <property type="entry name" value="FAD-bd"/>
</dbReference>
<dbReference type="PRINTS" id="PR00420">
    <property type="entry name" value="RNGMNOXGNASE"/>
</dbReference>
<keyword evidence="2 4" id="KW-0503">Monooxygenase</keyword>
<dbReference type="SUPFAM" id="SSF51905">
    <property type="entry name" value="FAD/NAD(P)-binding domain"/>
    <property type="match status" value="1"/>
</dbReference>
<dbReference type="GO" id="GO:0071949">
    <property type="term" value="F:FAD binding"/>
    <property type="evidence" value="ECO:0007669"/>
    <property type="project" value="InterPro"/>
</dbReference>